<evidence type="ECO:0000256" key="5">
    <source>
        <dbReference type="HAMAP-Rule" id="MF_00050"/>
    </source>
</evidence>
<comment type="subcellular location">
    <subcellularLocation>
        <location evidence="5 7">Cytoplasm</location>
    </subcellularLocation>
</comment>
<dbReference type="RefSeq" id="WP_116495622.1">
    <property type="nucleotide sequence ID" value="NZ_QENZ01000003.1"/>
</dbReference>
<keyword evidence="3 5" id="KW-0251">Elongation factor</keyword>
<proteinExistence type="inferred from homology"/>
<dbReference type="SUPFAM" id="SSF54713">
    <property type="entry name" value="Elongation factor Ts (EF-Ts), dimerisation domain"/>
    <property type="match status" value="1"/>
</dbReference>
<dbReference type="PANTHER" id="PTHR11741:SF0">
    <property type="entry name" value="ELONGATION FACTOR TS, MITOCHONDRIAL"/>
    <property type="match status" value="1"/>
</dbReference>
<dbReference type="Proteomes" id="UP000251835">
    <property type="component" value="Unassembled WGS sequence"/>
</dbReference>
<comment type="similarity">
    <text evidence="1 5 6">Belongs to the EF-Ts family.</text>
</comment>
<sequence length="276" mass="30479">MAITAADVKKLRTATGAGMMDCKKALQEADGDLEKAIEIIRKKGMAIANKRADREASEGVVLSKVSDDNKKGAIISLNCETDFVAKNEGFVEFATKILNVALEQQPADLEELKGLELEGGRTVETHVSEQTGIIGEKLELGFYDKIEAPYCISYIHAGNKLATLVGFNKENIDQQMAKDVAMQVAAMSPAGIDKDDVPEEVVNKELEIAKEKYRLEGKPENMLDKIAQGNLNKFYKENTLLNQAFVKDSKINIKQYLETADKDLTVTVMKRFSLNN</sequence>
<dbReference type="FunFam" id="1.10.8.10:FF:000001">
    <property type="entry name" value="Elongation factor Ts"/>
    <property type="match status" value="1"/>
</dbReference>
<dbReference type="Gene3D" id="1.10.8.10">
    <property type="entry name" value="DNA helicase RuvA subunit, C-terminal domain"/>
    <property type="match status" value="1"/>
</dbReference>
<feature type="region of interest" description="Involved in Mg(2+) ion dislocation from EF-Tu" evidence="5">
    <location>
        <begin position="81"/>
        <end position="84"/>
    </location>
</feature>
<gene>
    <name evidence="5" type="primary">tsf</name>
    <name evidence="9" type="ORF">C7377_0358</name>
</gene>
<dbReference type="CDD" id="cd14275">
    <property type="entry name" value="UBA_EF-Ts"/>
    <property type="match status" value="1"/>
</dbReference>
<evidence type="ECO:0000256" key="4">
    <source>
        <dbReference type="ARBA" id="ARBA00022917"/>
    </source>
</evidence>
<dbReference type="PROSITE" id="PS01127">
    <property type="entry name" value="EF_TS_2"/>
    <property type="match status" value="1"/>
</dbReference>
<evidence type="ECO:0000256" key="1">
    <source>
        <dbReference type="ARBA" id="ARBA00005532"/>
    </source>
</evidence>
<dbReference type="InterPro" id="IPR014039">
    <property type="entry name" value="Transl_elong_EFTs/EF1B_dimer"/>
</dbReference>
<evidence type="ECO:0000313" key="9">
    <source>
        <dbReference type="EMBL" id="PVX52063.1"/>
    </source>
</evidence>
<dbReference type="SUPFAM" id="SSF46934">
    <property type="entry name" value="UBA-like"/>
    <property type="match status" value="1"/>
</dbReference>
<keyword evidence="4 5" id="KW-0648">Protein biosynthesis</keyword>
<keyword evidence="5" id="KW-0963">Cytoplasm</keyword>
<dbReference type="FunFam" id="1.10.286.20:FF:000001">
    <property type="entry name" value="Elongation factor Ts"/>
    <property type="match status" value="1"/>
</dbReference>
<dbReference type="InterPro" id="IPR036402">
    <property type="entry name" value="EF-Ts_dimer_sf"/>
</dbReference>
<evidence type="ECO:0000313" key="10">
    <source>
        <dbReference type="Proteomes" id="UP000251835"/>
    </source>
</evidence>
<evidence type="ECO:0000256" key="6">
    <source>
        <dbReference type="RuleBase" id="RU000642"/>
    </source>
</evidence>
<accession>A0A7L4UQN5</accession>
<evidence type="ECO:0000256" key="3">
    <source>
        <dbReference type="ARBA" id="ARBA00022768"/>
    </source>
</evidence>
<dbReference type="InterPro" id="IPR001816">
    <property type="entry name" value="Transl_elong_EFTs/EF1B"/>
</dbReference>
<dbReference type="InterPro" id="IPR009060">
    <property type="entry name" value="UBA-like_sf"/>
</dbReference>
<dbReference type="GO" id="GO:0005737">
    <property type="term" value="C:cytoplasm"/>
    <property type="evidence" value="ECO:0007669"/>
    <property type="project" value="UniProtKB-SubCell"/>
</dbReference>
<dbReference type="InterPro" id="IPR018101">
    <property type="entry name" value="Transl_elong_Ts_CS"/>
</dbReference>
<dbReference type="Pfam" id="PF00889">
    <property type="entry name" value="EF_TS"/>
    <property type="match status" value="1"/>
</dbReference>
<dbReference type="Gene3D" id="1.10.286.20">
    <property type="match status" value="1"/>
</dbReference>
<comment type="caution">
    <text evidence="9">The sequence shown here is derived from an EMBL/GenBank/DDBJ whole genome shotgun (WGS) entry which is preliminary data.</text>
</comment>
<dbReference type="PROSITE" id="PS01126">
    <property type="entry name" value="EF_TS_1"/>
    <property type="match status" value="1"/>
</dbReference>
<dbReference type="HAMAP" id="MF_00050">
    <property type="entry name" value="EF_Ts"/>
    <property type="match status" value="1"/>
</dbReference>
<evidence type="ECO:0000259" key="8">
    <source>
        <dbReference type="Pfam" id="PF00889"/>
    </source>
</evidence>
<dbReference type="GO" id="GO:0003746">
    <property type="term" value="F:translation elongation factor activity"/>
    <property type="evidence" value="ECO:0007669"/>
    <property type="project" value="UniProtKB-UniRule"/>
</dbReference>
<name>A0A7L4UQN5_BALHA</name>
<reference evidence="9 10" key="1">
    <citation type="submission" date="2018-05" db="EMBL/GenBank/DDBJ databases">
        <title>Genomic Encyclopedia of Type Strains, Phase IV (KMG-IV): sequencing the most valuable type-strain genomes for metagenomic binning, comparative biology and taxonomic classification.</title>
        <authorList>
            <person name="Goeker M."/>
        </authorList>
    </citation>
    <scope>NUCLEOTIDE SEQUENCE [LARGE SCALE GENOMIC DNA]</scope>
    <source>
        <strain evidence="9 10">DSM 28579</strain>
    </source>
</reference>
<evidence type="ECO:0000256" key="7">
    <source>
        <dbReference type="RuleBase" id="RU000643"/>
    </source>
</evidence>
<evidence type="ECO:0000256" key="2">
    <source>
        <dbReference type="ARBA" id="ARBA00016956"/>
    </source>
</evidence>
<dbReference type="EMBL" id="QENZ01000003">
    <property type="protein sequence ID" value="PVX52063.1"/>
    <property type="molecule type" value="Genomic_DNA"/>
</dbReference>
<dbReference type="AlphaFoldDB" id="A0A7L4UQN5"/>
<feature type="domain" description="Translation elongation factor EFTs/EF1B dimerisation" evidence="8">
    <location>
        <begin position="72"/>
        <end position="274"/>
    </location>
</feature>
<dbReference type="PANTHER" id="PTHR11741">
    <property type="entry name" value="ELONGATION FACTOR TS"/>
    <property type="match status" value="1"/>
</dbReference>
<protein>
    <recommendedName>
        <fullName evidence="2 5">Elongation factor Ts</fullName>
        <shortName evidence="5">EF-Ts</shortName>
    </recommendedName>
</protein>
<dbReference type="Gene3D" id="3.30.479.20">
    <property type="entry name" value="Elongation factor Ts, dimerisation domain"/>
    <property type="match status" value="2"/>
</dbReference>
<dbReference type="OrthoDB" id="9808348at2"/>
<keyword evidence="10" id="KW-1185">Reference proteome</keyword>
<comment type="function">
    <text evidence="5 6">Associates with the EF-Tu.GDP complex and induces the exchange of GDP to GTP. It remains bound to the aminoacyl-tRNA.EF-Tu.GTP complex up to the GTP hydrolysis stage on the ribosome.</text>
</comment>
<dbReference type="NCBIfam" id="TIGR00116">
    <property type="entry name" value="tsf"/>
    <property type="match status" value="1"/>
</dbReference>
<organism evidence="9 10">
    <name type="scientific">Balneicella halophila</name>
    <dbReference type="NCBI Taxonomy" id="1537566"/>
    <lineage>
        <taxon>Bacteria</taxon>
        <taxon>Pseudomonadati</taxon>
        <taxon>Bacteroidota</taxon>
        <taxon>Bacteroidia</taxon>
        <taxon>Bacteroidales</taxon>
        <taxon>Balneicellaceae</taxon>
        <taxon>Balneicella</taxon>
    </lineage>
</organism>